<dbReference type="Gene3D" id="1.10.3210.10">
    <property type="entry name" value="Hypothetical protein af1432"/>
    <property type="match status" value="1"/>
</dbReference>
<comment type="caution">
    <text evidence="9">The sequence shown here is derived from an EMBL/GenBank/DDBJ whole genome shotgun (WGS) entry which is preliminary data.</text>
</comment>
<evidence type="ECO:0000256" key="7">
    <source>
        <dbReference type="ARBA" id="ARBA00022801"/>
    </source>
</evidence>
<comment type="cofactor">
    <cofactor evidence="3">
        <name>Co(2+)</name>
        <dbReference type="ChEBI" id="CHEBI:48828"/>
    </cofactor>
</comment>
<sequence>MKPEKLIEVLSVAERLKDAVRHCYTSGGRHESVAEHSWRITLMAYFVSDEFPEADLLKIMKMCLIHDLGEAFTGDIPAFEKTDKDSKKEADVLGEWVKILPEPFSKEMSELYQEMEEQQTLEARIYKALDKLEALIQHNESDIKTWIPLEYDLQMTYGNEQVKFSEYLTELRAKVREDSVQKIQKKGC</sequence>
<dbReference type="RefSeq" id="WP_161209605.1">
    <property type="nucleotide sequence ID" value="NZ_WWVT01000018.1"/>
</dbReference>
<dbReference type="GO" id="GO:0005737">
    <property type="term" value="C:cytoplasm"/>
    <property type="evidence" value="ECO:0007669"/>
    <property type="project" value="TreeGrafter"/>
</dbReference>
<reference evidence="9 10" key="1">
    <citation type="journal article" date="2019" name="Nat. Med.">
        <title>A library of human gut bacterial isolates paired with longitudinal multiomics data enables mechanistic microbiome research.</title>
        <authorList>
            <person name="Poyet M."/>
            <person name="Groussin M."/>
            <person name="Gibbons S.M."/>
            <person name="Avila-Pacheco J."/>
            <person name="Jiang X."/>
            <person name="Kearney S.M."/>
            <person name="Perrotta A.R."/>
            <person name="Berdy B."/>
            <person name="Zhao S."/>
            <person name="Lieberman T.D."/>
            <person name="Swanson P.K."/>
            <person name="Smith M."/>
            <person name="Roesemann S."/>
            <person name="Alexander J.E."/>
            <person name="Rich S.A."/>
            <person name="Livny J."/>
            <person name="Vlamakis H."/>
            <person name="Clish C."/>
            <person name="Bullock K."/>
            <person name="Deik A."/>
            <person name="Scott J."/>
            <person name="Pierce K.A."/>
            <person name="Xavier R.J."/>
            <person name="Alm E.J."/>
        </authorList>
    </citation>
    <scope>NUCLEOTIDE SEQUENCE [LARGE SCALE GENOMIC DNA]</scope>
    <source>
        <strain evidence="9 10">BIOML-A4</strain>
    </source>
</reference>
<comment type="catalytic activity">
    <reaction evidence="1">
        <text>a 2'-deoxyribonucleoside 5'-phosphate + H2O = a 2'-deoxyribonucleoside + phosphate</text>
        <dbReference type="Rhea" id="RHEA:36167"/>
        <dbReference type="ChEBI" id="CHEBI:15377"/>
        <dbReference type="ChEBI" id="CHEBI:18274"/>
        <dbReference type="ChEBI" id="CHEBI:43474"/>
        <dbReference type="ChEBI" id="CHEBI:65317"/>
        <dbReference type="EC" id="3.1.3.89"/>
    </reaction>
</comment>
<dbReference type="PANTHER" id="PTHR11845">
    <property type="entry name" value="5'-DEOXYNUCLEOTIDASE HDDC2"/>
    <property type="match status" value="1"/>
</dbReference>
<evidence type="ECO:0000256" key="1">
    <source>
        <dbReference type="ARBA" id="ARBA00001638"/>
    </source>
</evidence>
<comment type="subunit">
    <text evidence="4">Homodimer.</text>
</comment>
<name>A0A6L8TF04_9FIRM</name>
<protein>
    <recommendedName>
        <fullName evidence="5">5'-deoxynucleotidase</fullName>
        <ecNumber evidence="5">3.1.3.89</ecNumber>
    </recommendedName>
</protein>
<evidence type="ECO:0000256" key="6">
    <source>
        <dbReference type="ARBA" id="ARBA00022723"/>
    </source>
</evidence>
<keyword evidence="6" id="KW-0479">Metal-binding</keyword>
<comment type="cofactor">
    <cofactor evidence="2">
        <name>Mn(2+)</name>
        <dbReference type="ChEBI" id="CHEBI:29035"/>
    </cofactor>
</comment>
<dbReference type="Pfam" id="PF13023">
    <property type="entry name" value="HD_3"/>
    <property type="match status" value="1"/>
</dbReference>
<dbReference type="Proteomes" id="UP000473323">
    <property type="component" value="Unassembled WGS sequence"/>
</dbReference>
<dbReference type="CDD" id="cd00077">
    <property type="entry name" value="HDc"/>
    <property type="match status" value="1"/>
</dbReference>
<dbReference type="GO" id="GO:0046872">
    <property type="term" value="F:metal ion binding"/>
    <property type="evidence" value="ECO:0007669"/>
    <property type="project" value="UniProtKB-KW"/>
</dbReference>
<keyword evidence="7" id="KW-0378">Hydrolase</keyword>
<feature type="domain" description="HD/PDEase" evidence="8">
    <location>
        <begin position="29"/>
        <end position="144"/>
    </location>
</feature>
<dbReference type="SMART" id="SM00471">
    <property type="entry name" value="HDc"/>
    <property type="match status" value="1"/>
</dbReference>
<dbReference type="SUPFAM" id="SSF109604">
    <property type="entry name" value="HD-domain/PDEase-like"/>
    <property type="match status" value="1"/>
</dbReference>
<dbReference type="PANTHER" id="PTHR11845:SF13">
    <property type="entry name" value="5'-DEOXYNUCLEOTIDASE HDDC2"/>
    <property type="match status" value="1"/>
</dbReference>
<accession>A0A6L8TF04</accession>
<gene>
    <name evidence="9" type="ORF">GT694_12045</name>
</gene>
<dbReference type="InterPro" id="IPR006674">
    <property type="entry name" value="HD_domain"/>
</dbReference>
<proteinExistence type="predicted"/>
<evidence type="ECO:0000256" key="3">
    <source>
        <dbReference type="ARBA" id="ARBA00001941"/>
    </source>
</evidence>
<dbReference type="EMBL" id="WWVT01000018">
    <property type="protein sequence ID" value="MZL62759.1"/>
    <property type="molecule type" value="Genomic_DNA"/>
</dbReference>
<evidence type="ECO:0000313" key="9">
    <source>
        <dbReference type="EMBL" id="MZL62759.1"/>
    </source>
</evidence>
<evidence type="ECO:0000256" key="4">
    <source>
        <dbReference type="ARBA" id="ARBA00011738"/>
    </source>
</evidence>
<dbReference type="InterPro" id="IPR039356">
    <property type="entry name" value="YfbR/HDDC2"/>
</dbReference>
<dbReference type="InterPro" id="IPR003607">
    <property type="entry name" value="HD/PDEase_dom"/>
</dbReference>
<evidence type="ECO:0000259" key="8">
    <source>
        <dbReference type="SMART" id="SM00471"/>
    </source>
</evidence>
<evidence type="ECO:0000313" key="10">
    <source>
        <dbReference type="Proteomes" id="UP000473323"/>
    </source>
</evidence>
<dbReference type="GO" id="GO:0002953">
    <property type="term" value="F:5'-deoxynucleotidase activity"/>
    <property type="evidence" value="ECO:0007669"/>
    <property type="project" value="UniProtKB-EC"/>
</dbReference>
<evidence type="ECO:0000256" key="2">
    <source>
        <dbReference type="ARBA" id="ARBA00001936"/>
    </source>
</evidence>
<dbReference type="AlphaFoldDB" id="A0A6L8TF04"/>
<evidence type="ECO:0000256" key="5">
    <source>
        <dbReference type="ARBA" id="ARBA00012964"/>
    </source>
</evidence>
<organism evidence="9 10">
    <name type="scientific">Blautia massiliensis</name>
    <name type="common">ex Durand et al. 2017</name>
    <dbReference type="NCBI Taxonomy" id="1737424"/>
    <lineage>
        <taxon>Bacteria</taxon>
        <taxon>Bacillati</taxon>
        <taxon>Bacillota</taxon>
        <taxon>Clostridia</taxon>
        <taxon>Lachnospirales</taxon>
        <taxon>Lachnospiraceae</taxon>
        <taxon>Blautia</taxon>
    </lineage>
</organism>
<dbReference type="EC" id="3.1.3.89" evidence="5"/>